<sequence>MKNKLKLLNVLFLILFFPIFFDEIYAEDPILISISSNLDQVVFDGKWTDSYEWKQSSYNRLVFEDGNEIHLRTGHQENFIYVQINFASDTNIDENYDSAIVCFDTKK</sequence>
<protein>
    <submittedName>
        <fullName evidence="1">Uncharacterized protein</fullName>
    </submittedName>
</protein>
<dbReference type="RefSeq" id="WP_008297160.1">
    <property type="nucleotide sequence ID" value="NZ_AEXL02000023.1"/>
</dbReference>
<name>I3D501_9ARCH</name>
<comment type="caution">
    <text evidence="1">The sequence shown here is derived from an EMBL/GenBank/DDBJ whole genome shotgun (WGS) entry which is preliminary data.</text>
</comment>
<gene>
    <name evidence="1" type="ORF">BD31_I0220</name>
</gene>
<keyword evidence="2" id="KW-1185">Reference proteome</keyword>
<evidence type="ECO:0000313" key="1">
    <source>
        <dbReference type="EMBL" id="EIJ66794.1"/>
    </source>
</evidence>
<reference evidence="1 2" key="1">
    <citation type="journal article" date="2012" name="J. Bacteriol.">
        <title>Genome sequence of "Candidatus Nitrosopumilus salaria" BD31, an ammonia-oxidizing archaeon from the San Francisco Bay estuary.</title>
        <authorList>
            <person name="Mosier A.C."/>
            <person name="Allen E.E."/>
            <person name="Kim M."/>
            <person name="Ferriera S."/>
            <person name="Francis C.A."/>
        </authorList>
    </citation>
    <scope>NUCLEOTIDE SEQUENCE [LARGE SCALE GENOMIC DNA]</scope>
    <source>
        <strain evidence="1 2">BD31</strain>
    </source>
</reference>
<evidence type="ECO:0000313" key="2">
    <source>
        <dbReference type="Proteomes" id="UP000003423"/>
    </source>
</evidence>
<dbReference type="AlphaFoldDB" id="I3D501"/>
<dbReference type="Proteomes" id="UP000003423">
    <property type="component" value="Unassembled WGS sequence"/>
</dbReference>
<organism evidence="1 2">
    <name type="scientific">Candidatus Nitrosopumilus salarius BD31</name>
    <dbReference type="NCBI Taxonomy" id="859350"/>
    <lineage>
        <taxon>Archaea</taxon>
        <taxon>Nitrososphaerota</taxon>
        <taxon>Nitrososphaeria</taxon>
        <taxon>Nitrosopumilales</taxon>
        <taxon>Nitrosopumilaceae</taxon>
        <taxon>Nitrosopumilus</taxon>
    </lineage>
</organism>
<dbReference type="EMBL" id="AEXL02000023">
    <property type="protein sequence ID" value="EIJ66794.1"/>
    <property type="molecule type" value="Genomic_DNA"/>
</dbReference>
<dbReference type="PATRIC" id="fig|859350.6.peg.171"/>
<accession>I3D501</accession>
<proteinExistence type="predicted"/>